<evidence type="ECO:0000256" key="4">
    <source>
        <dbReference type="ARBA" id="ARBA00023239"/>
    </source>
</evidence>
<dbReference type="GO" id="GO:0004730">
    <property type="term" value="F:pseudouridylate synthase activity"/>
    <property type="evidence" value="ECO:0007669"/>
    <property type="project" value="UniProtKB-UniRule"/>
</dbReference>
<dbReference type="PANTHER" id="PTHR42909">
    <property type="entry name" value="ZGC:136858"/>
    <property type="match status" value="1"/>
</dbReference>
<dbReference type="InterPro" id="IPR007342">
    <property type="entry name" value="PsuG"/>
</dbReference>
<feature type="binding site" evidence="6">
    <location>
        <position position="137"/>
    </location>
    <ligand>
        <name>Mn(2+)</name>
        <dbReference type="ChEBI" id="CHEBI:29035"/>
    </ligand>
</feature>
<dbReference type="GO" id="GO:0005737">
    <property type="term" value="C:cytoplasm"/>
    <property type="evidence" value="ECO:0007669"/>
    <property type="project" value="TreeGrafter"/>
</dbReference>
<evidence type="ECO:0000313" key="7">
    <source>
        <dbReference type="EMBL" id="MYL35209.1"/>
    </source>
</evidence>
<protein>
    <recommendedName>
        <fullName evidence="6">Pseudouridine-5'-phosphate glycosidase</fullName>
        <shortName evidence="6">PsiMP glycosidase</shortName>
        <ecNumber evidence="6">4.2.1.70</ecNumber>
    </recommendedName>
</protein>
<dbReference type="GO" id="GO:0046113">
    <property type="term" value="P:nucleobase catabolic process"/>
    <property type="evidence" value="ECO:0007669"/>
    <property type="project" value="UniProtKB-UniRule"/>
</dbReference>
<comment type="subunit">
    <text evidence="6">Homotrimer.</text>
</comment>
<feature type="active site" description="Nucleophile" evidence="6">
    <location>
        <position position="158"/>
    </location>
</feature>
<dbReference type="GO" id="GO:0046872">
    <property type="term" value="F:metal ion binding"/>
    <property type="evidence" value="ECO:0007669"/>
    <property type="project" value="UniProtKB-KW"/>
</dbReference>
<organism evidence="7 8">
    <name type="scientific">Pontibacillus yanchengensis</name>
    <dbReference type="NCBI Taxonomy" id="462910"/>
    <lineage>
        <taxon>Bacteria</taxon>
        <taxon>Bacillati</taxon>
        <taxon>Bacillota</taxon>
        <taxon>Bacilli</taxon>
        <taxon>Bacillales</taxon>
        <taxon>Bacillaceae</taxon>
        <taxon>Pontibacillus</taxon>
    </lineage>
</organism>
<comment type="similarity">
    <text evidence="6">Belongs to the pseudouridine-5'-phosphate glycosidase family.</text>
</comment>
<dbReference type="Proteomes" id="UP000468638">
    <property type="component" value="Unassembled WGS sequence"/>
</dbReference>
<evidence type="ECO:0000256" key="3">
    <source>
        <dbReference type="ARBA" id="ARBA00023211"/>
    </source>
</evidence>
<dbReference type="AlphaFoldDB" id="A0A6I5A4G9"/>
<accession>A0A6I5A4G9</accession>
<dbReference type="InterPro" id="IPR022830">
    <property type="entry name" value="Indigdn_synthA-like"/>
</dbReference>
<feature type="active site" description="Proton donor" evidence="6">
    <location>
        <position position="24"/>
    </location>
</feature>
<evidence type="ECO:0000256" key="1">
    <source>
        <dbReference type="ARBA" id="ARBA00022723"/>
    </source>
</evidence>
<feature type="binding site" evidence="6">
    <location>
        <position position="105"/>
    </location>
    <ligand>
        <name>substrate</name>
    </ligand>
</feature>
<evidence type="ECO:0000313" key="8">
    <source>
        <dbReference type="Proteomes" id="UP000468638"/>
    </source>
</evidence>
<dbReference type="EC" id="4.2.1.70" evidence="6"/>
<comment type="catalytic activity">
    <reaction evidence="6">
        <text>D-ribose 5-phosphate + uracil = psi-UMP + H2O</text>
        <dbReference type="Rhea" id="RHEA:18337"/>
        <dbReference type="ChEBI" id="CHEBI:15377"/>
        <dbReference type="ChEBI" id="CHEBI:17568"/>
        <dbReference type="ChEBI" id="CHEBI:58380"/>
        <dbReference type="ChEBI" id="CHEBI:78346"/>
        <dbReference type="EC" id="4.2.1.70"/>
    </reaction>
</comment>
<keyword evidence="1 6" id="KW-0479">Metal-binding</keyword>
<keyword evidence="5 6" id="KW-0326">Glycosidase</keyword>
<comment type="caution">
    <text evidence="7">The sequence shown here is derived from an EMBL/GenBank/DDBJ whole genome shotgun (WGS) entry which is preliminary data.</text>
</comment>
<keyword evidence="4 6" id="KW-0456">Lyase</keyword>
<dbReference type="GO" id="GO:0016798">
    <property type="term" value="F:hydrolase activity, acting on glycosyl bonds"/>
    <property type="evidence" value="ECO:0007669"/>
    <property type="project" value="UniProtKB-KW"/>
</dbReference>
<dbReference type="HAMAP" id="MF_01876">
    <property type="entry name" value="PsiMP_glycosidase"/>
    <property type="match status" value="1"/>
</dbReference>
<feature type="binding site" evidence="6">
    <location>
        <begin position="139"/>
        <end position="141"/>
    </location>
    <ligand>
        <name>substrate</name>
    </ligand>
</feature>
<dbReference type="RefSeq" id="WP_160849607.1">
    <property type="nucleotide sequence ID" value="NZ_WMEQ01000015.1"/>
</dbReference>
<dbReference type="OrthoDB" id="9805870at2"/>
<evidence type="ECO:0000256" key="6">
    <source>
        <dbReference type="HAMAP-Rule" id="MF_01876"/>
    </source>
</evidence>
<dbReference type="Pfam" id="PF04227">
    <property type="entry name" value="Indigoidine_A"/>
    <property type="match status" value="1"/>
</dbReference>
<dbReference type="SUPFAM" id="SSF110581">
    <property type="entry name" value="Indigoidine synthase A-like"/>
    <property type="match status" value="1"/>
</dbReference>
<feature type="binding site" evidence="6">
    <location>
        <position position="85"/>
    </location>
    <ligand>
        <name>substrate</name>
    </ligand>
</feature>
<evidence type="ECO:0000256" key="5">
    <source>
        <dbReference type="ARBA" id="ARBA00023295"/>
    </source>
</evidence>
<dbReference type="Gene3D" id="3.40.1790.10">
    <property type="entry name" value="Indigoidine synthase domain"/>
    <property type="match status" value="1"/>
</dbReference>
<comment type="function">
    <text evidence="6">Catalyzes the reversible cleavage of pseudouridine 5'-phosphate (PsiMP) to ribose 5-phosphate and uracil. Functions biologically in the cleavage direction, as part of a pseudouridine degradation pathway.</text>
</comment>
<dbReference type="EMBL" id="WMEQ01000015">
    <property type="protein sequence ID" value="MYL35209.1"/>
    <property type="molecule type" value="Genomic_DNA"/>
</dbReference>
<gene>
    <name evidence="6" type="primary">psuG</name>
    <name evidence="7" type="ORF">GLW05_16640</name>
</gene>
<reference evidence="7 8" key="1">
    <citation type="submission" date="2019-11" db="EMBL/GenBank/DDBJ databases">
        <title>Genome sequences of 17 halophilic strains isolated from different environments.</title>
        <authorList>
            <person name="Furrow R.E."/>
        </authorList>
    </citation>
    <scope>NUCLEOTIDE SEQUENCE [LARGE SCALE GENOMIC DNA]</scope>
    <source>
        <strain evidence="7 8">22514_16_FS</strain>
    </source>
</reference>
<name>A0A6I5A4G9_9BACI</name>
<sequence length="301" mass="32746">MKTLQVSNEIREAIIEQKPIVALESTIISHGLPYPDNKEVALRIHDIVREEGAVPATIAIINGQLKVGIDEEDIERLATEEGIVKTSLRDLPGVLTKRRTGSTTVATTSYAASQAGIRFFATGGIGGVHREFPNSMDVSNDLITLANSNICVVSAGIKSILDVPNTLEMFETLGVPVYGYETTRYPGFYTTDSGINVESITKEEAASLMRTKDHLTLDQSVHIAVPVPEEAAIDPDWMQSIILEALEEAKKQQITGKDITPFLLKTIHEKTNGQSVKANIALIKNNAKIAAQIASSYYNTN</sequence>
<comment type="cofactor">
    <cofactor evidence="6">
        <name>Mn(2+)</name>
        <dbReference type="ChEBI" id="CHEBI:29035"/>
    </cofactor>
    <text evidence="6">Binds 1 Mn(2+) ion per subunit.</text>
</comment>
<dbReference type="PANTHER" id="PTHR42909:SF1">
    <property type="entry name" value="CARBOHYDRATE KINASE PFKB DOMAIN-CONTAINING PROTEIN"/>
    <property type="match status" value="1"/>
</dbReference>
<keyword evidence="3 6" id="KW-0464">Manganese</keyword>
<proteinExistence type="inferred from homology"/>
<evidence type="ECO:0000256" key="2">
    <source>
        <dbReference type="ARBA" id="ARBA00022801"/>
    </source>
</evidence>
<keyword evidence="2 6" id="KW-0378">Hydrolase</keyword>